<feature type="domain" description="Endonuclease/exonuclease/phosphatase" evidence="1">
    <location>
        <begin position="72"/>
        <end position="314"/>
    </location>
</feature>
<dbReference type="GO" id="GO:0004519">
    <property type="term" value="F:endonuclease activity"/>
    <property type="evidence" value="ECO:0007669"/>
    <property type="project" value="UniProtKB-KW"/>
</dbReference>
<keyword evidence="2" id="KW-0269">Exonuclease</keyword>
<evidence type="ECO:0000259" key="1">
    <source>
        <dbReference type="Pfam" id="PF03372"/>
    </source>
</evidence>
<organism evidence="2 3">
    <name type="scientific">Actinoplanes xinjiangensis</name>
    <dbReference type="NCBI Taxonomy" id="512350"/>
    <lineage>
        <taxon>Bacteria</taxon>
        <taxon>Bacillati</taxon>
        <taxon>Actinomycetota</taxon>
        <taxon>Actinomycetes</taxon>
        <taxon>Micromonosporales</taxon>
        <taxon>Micromonosporaceae</taxon>
        <taxon>Actinoplanes</taxon>
    </lineage>
</organism>
<reference evidence="2 3" key="1">
    <citation type="submission" date="2018-05" db="EMBL/GenBank/DDBJ databases">
        <title>Genomic Encyclopedia of Archaeal and Bacterial Type Strains, Phase II (KMG-II): from individual species to whole genera.</title>
        <authorList>
            <person name="Goeker M."/>
        </authorList>
    </citation>
    <scope>NUCLEOTIDE SEQUENCE [LARGE SCALE GENOMIC DNA]</scope>
    <source>
        <strain evidence="2 3">DSM 45184</strain>
    </source>
</reference>
<dbReference type="Proteomes" id="UP000245697">
    <property type="component" value="Unassembled WGS sequence"/>
</dbReference>
<keyword evidence="2" id="KW-0255">Endonuclease</keyword>
<dbReference type="InterPro" id="IPR036691">
    <property type="entry name" value="Endo/exonu/phosph_ase_sf"/>
</dbReference>
<dbReference type="EMBL" id="QGGR01000005">
    <property type="protein sequence ID" value="PWK48961.1"/>
    <property type="molecule type" value="Genomic_DNA"/>
</dbReference>
<dbReference type="RefSeq" id="WP_170167238.1">
    <property type="nucleotide sequence ID" value="NZ_BONA01000036.1"/>
</dbReference>
<evidence type="ECO:0000313" key="3">
    <source>
        <dbReference type="Proteomes" id="UP000245697"/>
    </source>
</evidence>
<keyword evidence="3" id="KW-1185">Reference proteome</keyword>
<dbReference type="InterPro" id="IPR005135">
    <property type="entry name" value="Endo/exonuclease/phosphatase"/>
</dbReference>
<keyword evidence="2" id="KW-0378">Hydrolase</keyword>
<gene>
    <name evidence="2" type="ORF">BC793_105312</name>
</gene>
<evidence type="ECO:0000313" key="2">
    <source>
        <dbReference type="EMBL" id="PWK48961.1"/>
    </source>
</evidence>
<dbReference type="AlphaFoldDB" id="A0A316FJ59"/>
<protein>
    <submittedName>
        <fullName evidence="2">Endonuclease/exonuclease/phosphatase family metal-dependent hydrolase</fullName>
    </submittedName>
</protein>
<sequence>MRGMRGIVLTALTVLCTSIAGSEVAHRVPAASVTPSAGATPSAPVIPSVTVPPVSAMRLLAGPAAPADLEVMSFNLRYASITPPNSWAERRPVTRALLAAERPDLIGTQEGLAIQLRDIESDLGADYDSIGLGRDPGGLGEHMEIFFNRTRLTPQRYGHFWLSETPEVPGSISWDAHRVRMVTWVLFTDRETGARFFAVNTHLDNVSETARRQSARLIMDRIAAFGPVPIVLTGDFNSPATPDGEVYRLLTAEAGLRDSWSAPRRGPAWGTIHNYEPLIPDGQRVDWILTSPGITVSAALINTHRQAGQFPSDHLPVQARLRLPS</sequence>
<dbReference type="InterPro" id="IPR050410">
    <property type="entry name" value="CCR4/nocturin_mRNA_transcr"/>
</dbReference>
<dbReference type="CDD" id="cd09083">
    <property type="entry name" value="EEP-1"/>
    <property type="match status" value="1"/>
</dbReference>
<keyword evidence="2" id="KW-0540">Nuclease</keyword>
<dbReference type="PANTHER" id="PTHR12121">
    <property type="entry name" value="CARBON CATABOLITE REPRESSOR PROTEIN 4"/>
    <property type="match status" value="1"/>
</dbReference>
<name>A0A316FJ59_9ACTN</name>
<comment type="caution">
    <text evidence="2">The sequence shown here is derived from an EMBL/GenBank/DDBJ whole genome shotgun (WGS) entry which is preliminary data.</text>
</comment>
<dbReference type="PANTHER" id="PTHR12121:SF36">
    <property type="entry name" value="ENDONUCLEASE_EXONUCLEASE_PHOSPHATASE DOMAIN-CONTAINING PROTEIN"/>
    <property type="match status" value="1"/>
</dbReference>
<dbReference type="Gene3D" id="3.60.10.10">
    <property type="entry name" value="Endonuclease/exonuclease/phosphatase"/>
    <property type="match status" value="1"/>
</dbReference>
<proteinExistence type="predicted"/>
<dbReference type="SUPFAM" id="SSF56219">
    <property type="entry name" value="DNase I-like"/>
    <property type="match status" value="1"/>
</dbReference>
<accession>A0A316FJ59</accession>
<dbReference type="GO" id="GO:0000175">
    <property type="term" value="F:3'-5'-RNA exonuclease activity"/>
    <property type="evidence" value="ECO:0007669"/>
    <property type="project" value="TreeGrafter"/>
</dbReference>
<dbReference type="Pfam" id="PF03372">
    <property type="entry name" value="Exo_endo_phos"/>
    <property type="match status" value="1"/>
</dbReference>